<dbReference type="RefSeq" id="WP_280712882.1">
    <property type="nucleotide sequence ID" value="NZ_BAAAPQ010000038.1"/>
</dbReference>
<dbReference type="EMBL" id="JAATJN010000001">
    <property type="protein sequence ID" value="NJC58495.1"/>
    <property type="molecule type" value="Genomic_DNA"/>
</dbReference>
<gene>
    <name evidence="1" type="ORF">BKA07_003530</name>
</gene>
<keyword evidence="2" id="KW-1185">Reference proteome</keyword>
<evidence type="ECO:0000313" key="2">
    <source>
        <dbReference type="Proteomes" id="UP000576792"/>
    </source>
</evidence>
<sequence length="41" mass="4581">MADTQWRAVRGKQVPDDVDRLLVTDLWGESTPCPIVVKALT</sequence>
<comment type="caution">
    <text evidence="1">The sequence shown here is derived from an EMBL/GenBank/DDBJ whole genome shotgun (WGS) entry which is preliminary data.</text>
</comment>
<dbReference type="Proteomes" id="UP000576792">
    <property type="component" value="Unassembled WGS sequence"/>
</dbReference>
<accession>A0A846S429</accession>
<reference evidence="1 2" key="1">
    <citation type="submission" date="2020-03" db="EMBL/GenBank/DDBJ databases">
        <title>Sequencing the genomes of 1000 actinobacteria strains.</title>
        <authorList>
            <person name="Klenk H.-P."/>
        </authorList>
    </citation>
    <scope>NUCLEOTIDE SEQUENCE [LARGE SCALE GENOMIC DNA]</scope>
    <source>
        <strain evidence="1 2">DSM 18964</strain>
    </source>
</reference>
<evidence type="ECO:0000313" key="1">
    <source>
        <dbReference type="EMBL" id="NJC58495.1"/>
    </source>
</evidence>
<organism evidence="1 2">
    <name type="scientific">Brevibacterium marinum</name>
    <dbReference type="NCBI Taxonomy" id="418643"/>
    <lineage>
        <taxon>Bacteria</taxon>
        <taxon>Bacillati</taxon>
        <taxon>Actinomycetota</taxon>
        <taxon>Actinomycetes</taxon>
        <taxon>Micrococcales</taxon>
        <taxon>Brevibacteriaceae</taxon>
        <taxon>Brevibacterium</taxon>
    </lineage>
</organism>
<proteinExistence type="predicted"/>
<dbReference type="AlphaFoldDB" id="A0A846S429"/>
<name>A0A846S429_9MICO</name>
<protein>
    <submittedName>
        <fullName evidence="1">Uncharacterized protein</fullName>
    </submittedName>
</protein>